<dbReference type="AlphaFoldDB" id="A0A5R9GU43"/>
<dbReference type="Proteomes" id="UP000306585">
    <property type="component" value="Unassembled WGS sequence"/>
</dbReference>
<reference evidence="1 2" key="1">
    <citation type="journal article" date="2019" name="Appl. Environ. Microbiol.">
        <title>Environmental Evidence and Genomic Insight of Iron-oxidizing Bacteria Preference Towards More Corrosion Resistant Stainless Steel at Higher Salinities.</title>
        <authorList>
            <person name="Garrison C.E."/>
            <person name="Price K.A."/>
            <person name="Field E.K."/>
        </authorList>
    </citation>
    <scope>NUCLEOTIDE SEQUENCE [LARGE SCALE GENOMIC DNA]</scope>
    <source>
        <strain evidence="1 2">P3</strain>
    </source>
</reference>
<dbReference type="GO" id="GO:0032259">
    <property type="term" value="P:methylation"/>
    <property type="evidence" value="ECO:0007669"/>
    <property type="project" value="UniProtKB-KW"/>
</dbReference>
<dbReference type="InterPro" id="IPR029063">
    <property type="entry name" value="SAM-dependent_MTases_sf"/>
</dbReference>
<dbReference type="GO" id="GO:0008168">
    <property type="term" value="F:methyltransferase activity"/>
    <property type="evidence" value="ECO:0007669"/>
    <property type="project" value="UniProtKB-KW"/>
</dbReference>
<dbReference type="SUPFAM" id="SSF53335">
    <property type="entry name" value="S-adenosyl-L-methionine-dependent methyltransferases"/>
    <property type="match status" value="1"/>
</dbReference>
<evidence type="ECO:0000313" key="2">
    <source>
        <dbReference type="Proteomes" id="UP000306585"/>
    </source>
</evidence>
<organism evidence="1 2">
    <name type="scientific">Mariprofundus erugo</name>
    <dbReference type="NCBI Taxonomy" id="2528639"/>
    <lineage>
        <taxon>Bacteria</taxon>
        <taxon>Pseudomonadati</taxon>
        <taxon>Pseudomonadota</taxon>
        <taxon>Candidatius Mariprofundia</taxon>
        <taxon>Mariprofundales</taxon>
        <taxon>Mariprofundaceae</taxon>
        <taxon>Mariprofundus</taxon>
    </lineage>
</organism>
<keyword evidence="2" id="KW-1185">Reference proteome</keyword>
<accession>A0A5R9GU43</accession>
<name>A0A5R9GU43_9PROT</name>
<proteinExistence type="predicted"/>
<sequence length="153" mass="16768">MVELLPVGDQAAIVEFGGGTGPVTQAMLASGFPPEQLYVFELSDQLSDHLRRRFPKVNIIHASAAEITSLACPVGGIISSLPLRSLPETTVREILEASANKLQAGGCFVQFTYDLMHYHPLFDTNFHHLSKKVVWANLPPARIDIFRKRAGAD</sequence>
<dbReference type="RefSeq" id="WP_138238830.1">
    <property type="nucleotide sequence ID" value="NZ_VBRY01000004.1"/>
</dbReference>
<dbReference type="Gene3D" id="3.40.50.150">
    <property type="entry name" value="Vaccinia Virus protein VP39"/>
    <property type="match status" value="1"/>
</dbReference>
<gene>
    <name evidence="1" type="ORF">FEF65_05675</name>
</gene>
<keyword evidence="1" id="KW-0808">Transferase</keyword>
<dbReference type="OrthoDB" id="9805585at2"/>
<comment type="caution">
    <text evidence="1">The sequence shown here is derived from an EMBL/GenBank/DDBJ whole genome shotgun (WGS) entry which is preliminary data.</text>
</comment>
<protein>
    <submittedName>
        <fullName evidence="1">Phospholipid methyltransferase</fullName>
    </submittedName>
</protein>
<dbReference type="EMBL" id="VBRY01000004">
    <property type="protein sequence ID" value="TLS67933.1"/>
    <property type="molecule type" value="Genomic_DNA"/>
</dbReference>
<evidence type="ECO:0000313" key="1">
    <source>
        <dbReference type="EMBL" id="TLS67933.1"/>
    </source>
</evidence>
<keyword evidence="1" id="KW-0489">Methyltransferase</keyword>